<dbReference type="PROSITE" id="PS50837">
    <property type="entry name" value="NACHT"/>
    <property type="match status" value="1"/>
</dbReference>
<dbReference type="Gene3D" id="3.40.50.300">
    <property type="entry name" value="P-loop containing nucleotide triphosphate hydrolases"/>
    <property type="match status" value="1"/>
</dbReference>
<evidence type="ECO:0000259" key="2">
    <source>
        <dbReference type="PROSITE" id="PS50837"/>
    </source>
</evidence>
<dbReference type="SUPFAM" id="SSF52540">
    <property type="entry name" value="P-loop containing nucleoside triphosphate hydrolases"/>
    <property type="match status" value="1"/>
</dbReference>
<dbReference type="InterPro" id="IPR056884">
    <property type="entry name" value="NPHP3-like_N"/>
</dbReference>
<dbReference type="PANTHER" id="PTHR10039:SF14">
    <property type="entry name" value="NACHT DOMAIN-CONTAINING PROTEIN"/>
    <property type="match status" value="1"/>
</dbReference>
<dbReference type="EMBL" id="JAPZBU010000012">
    <property type="protein sequence ID" value="KAJ5377104.1"/>
    <property type="molecule type" value="Genomic_DNA"/>
</dbReference>
<name>A0A9W9SH14_9EURO</name>
<dbReference type="OrthoDB" id="538223at2759"/>
<dbReference type="AlphaFoldDB" id="A0A9W9SH14"/>
<organism evidence="3 4">
    <name type="scientific">Penicillium cosmopolitanum</name>
    <dbReference type="NCBI Taxonomy" id="1131564"/>
    <lineage>
        <taxon>Eukaryota</taxon>
        <taxon>Fungi</taxon>
        <taxon>Dikarya</taxon>
        <taxon>Ascomycota</taxon>
        <taxon>Pezizomycotina</taxon>
        <taxon>Eurotiomycetes</taxon>
        <taxon>Eurotiomycetidae</taxon>
        <taxon>Eurotiales</taxon>
        <taxon>Aspergillaceae</taxon>
        <taxon>Penicillium</taxon>
    </lineage>
</organism>
<proteinExistence type="predicted"/>
<reference evidence="3" key="1">
    <citation type="submission" date="2022-12" db="EMBL/GenBank/DDBJ databases">
        <authorList>
            <person name="Petersen C."/>
        </authorList>
    </citation>
    <scope>NUCLEOTIDE SEQUENCE</scope>
    <source>
        <strain evidence="3">IBT 29677</strain>
    </source>
</reference>
<sequence>MYVGVTDPRDTKLTIRQTRGAALKESYVWILRHPQFQCWRDSNDSQVLWIKGNPGKGKTMLLCGIIDELYPTSKLADPQAKTLLSFFFCQATIPKLSNAHAVLRSLIYMLVDTQPVLLSSIQKRFKDTGELRFRDAEVWVALCNMFSDILQSASADKIYIVVDALDECMQDEGKLLQFILHKTNKLPHVKWIILSRNYVEQRTRLVNSQSVLSLELQEKCRSCIGGYWSLYFQQNSRA</sequence>
<dbReference type="PANTHER" id="PTHR10039">
    <property type="entry name" value="AMELOGENIN"/>
    <property type="match status" value="1"/>
</dbReference>
<keyword evidence="4" id="KW-1185">Reference proteome</keyword>
<reference evidence="3" key="2">
    <citation type="journal article" date="2023" name="IMA Fungus">
        <title>Comparative genomic study of the Penicillium genus elucidates a diverse pangenome and 15 lateral gene transfer events.</title>
        <authorList>
            <person name="Petersen C."/>
            <person name="Sorensen T."/>
            <person name="Nielsen M.R."/>
            <person name="Sondergaard T.E."/>
            <person name="Sorensen J.L."/>
            <person name="Fitzpatrick D.A."/>
            <person name="Frisvad J.C."/>
            <person name="Nielsen K.L."/>
        </authorList>
    </citation>
    <scope>NUCLEOTIDE SEQUENCE</scope>
    <source>
        <strain evidence="3">IBT 29677</strain>
    </source>
</reference>
<dbReference type="Proteomes" id="UP001147747">
    <property type="component" value="Unassembled WGS sequence"/>
</dbReference>
<evidence type="ECO:0000313" key="3">
    <source>
        <dbReference type="EMBL" id="KAJ5377104.1"/>
    </source>
</evidence>
<protein>
    <recommendedName>
        <fullName evidence="2">NACHT domain-containing protein</fullName>
    </recommendedName>
</protein>
<dbReference type="InterPro" id="IPR027417">
    <property type="entry name" value="P-loop_NTPase"/>
</dbReference>
<comment type="caution">
    <text evidence="3">The sequence shown here is derived from an EMBL/GenBank/DDBJ whole genome shotgun (WGS) entry which is preliminary data.</text>
</comment>
<keyword evidence="1" id="KW-0677">Repeat</keyword>
<dbReference type="RefSeq" id="XP_056482134.1">
    <property type="nucleotide sequence ID" value="XM_056638627.1"/>
</dbReference>
<dbReference type="InterPro" id="IPR007111">
    <property type="entry name" value="NACHT_NTPase"/>
</dbReference>
<evidence type="ECO:0000256" key="1">
    <source>
        <dbReference type="ARBA" id="ARBA00022737"/>
    </source>
</evidence>
<accession>A0A9W9SH14</accession>
<dbReference type="Pfam" id="PF24883">
    <property type="entry name" value="NPHP3_N"/>
    <property type="match status" value="1"/>
</dbReference>
<gene>
    <name evidence="3" type="ORF">N7509_013990</name>
</gene>
<dbReference type="GeneID" id="81377607"/>
<feature type="domain" description="NACHT" evidence="2">
    <location>
        <begin position="46"/>
        <end position="196"/>
    </location>
</feature>
<evidence type="ECO:0000313" key="4">
    <source>
        <dbReference type="Proteomes" id="UP001147747"/>
    </source>
</evidence>